<dbReference type="PROSITE" id="PS01261">
    <property type="entry name" value="UPF0020"/>
    <property type="match status" value="1"/>
</dbReference>
<organism evidence="9 10">
    <name type="scientific">Oceanobacter antarcticus</name>
    <dbReference type="NCBI Taxonomy" id="3133425"/>
    <lineage>
        <taxon>Bacteria</taxon>
        <taxon>Pseudomonadati</taxon>
        <taxon>Pseudomonadota</taxon>
        <taxon>Gammaproteobacteria</taxon>
        <taxon>Oceanospirillales</taxon>
        <taxon>Oceanospirillaceae</taxon>
        <taxon>Oceanobacter</taxon>
    </lineage>
</organism>
<accession>A0ABW8NK58</accession>
<dbReference type="SMART" id="SM00981">
    <property type="entry name" value="THUMP"/>
    <property type="match status" value="1"/>
</dbReference>
<comment type="function">
    <text evidence="6">Specifically methylates the guanine in position 2445 (m2G2445) and the guanine in position 2069 (m7G2069) of 23S rRNA.</text>
</comment>
<dbReference type="InterPro" id="IPR029063">
    <property type="entry name" value="SAM-dependent_MTases_sf"/>
</dbReference>
<evidence type="ECO:0000256" key="3">
    <source>
        <dbReference type="ARBA" id="ARBA00022603"/>
    </source>
</evidence>
<dbReference type="EC" id="2.1.1.264" evidence="6"/>
<dbReference type="HAMAP" id="MF_01858">
    <property type="entry name" value="23SrRNA_methyltr_KL"/>
    <property type="match status" value="1"/>
</dbReference>
<dbReference type="Proteomes" id="UP001620597">
    <property type="component" value="Unassembled WGS sequence"/>
</dbReference>
<dbReference type="InterPro" id="IPR019614">
    <property type="entry name" value="SAM-dep_methyl-trfase"/>
</dbReference>
<keyword evidence="2 6" id="KW-0698">rRNA processing</keyword>
<dbReference type="Pfam" id="PF22020">
    <property type="entry name" value="RlmL_1st"/>
    <property type="match status" value="1"/>
</dbReference>
<evidence type="ECO:0000256" key="1">
    <source>
        <dbReference type="ARBA" id="ARBA00022490"/>
    </source>
</evidence>
<keyword evidence="10" id="KW-1185">Reference proteome</keyword>
<dbReference type="EC" id="2.1.1.173" evidence="6"/>
<proteinExistence type="inferred from homology"/>
<evidence type="ECO:0000256" key="5">
    <source>
        <dbReference type="ARBA" id="ARBA00022691"/>
    </source>
</evidence>
<dbReference type="InterPro" id="IPR004114">
    <property type="entry name" value="THUMP_dom"/>
</dbReference>
<keyword evidence="3 6" id="KW-0489">Methyltransferase</keyword>
<comment type="catalytic activity">
    <reaction evidence="6">
        <text>guanosine(2445) in 23S rRNA + S-adenosyl-L-methionine = N(2)-methylguanosine(2445) in 23S rRNA + S-adenosyl-L-homocysteine + H(+)</text>
        <dbReference type="Rhea" id="RHEA:42740"/>
        <dbReference type="Rhea" id="RHEA-COMP:10215"/>
        <dbReference type="Rhea" id="RHEA-COMP:10216"/>
        <dbReference type="ChEBI" id="CHEBI:15378"/>
        <dbReference type="ChEBI" id="CHEBI:57856"/>
        <dbReference type="ChEBI" id="CHEBI:59789"/>
        <dbReference type="ChEBI" id="CHEBI:74269"/>
        <dbReference type="ChEBI" id="CHEBI:74481"/>
        <dbReference type="EC" id="2.1.1.173"/>
    </reaction>
</comment>
<dbReference type="PIRSF" id="PIRSF037618">
    <property type="entry name" value="RNA_Mtase_bacteria_prd"/>
    <property type="match status" value="1"/>
</dbReference>
<dbReference type="EMBL" id="JBBKTX010000015">
    <property type="protein sequence ID" value="MFK4753363.1"/>
    <property type="molecule type" value="Genomic_DNA"/>
</dbReference>
<sequence>MQNLDSSTIYHWLASCSKGIESILSNEINELGGEVERETHLGVHWKADLETAYRVCLWSRLASRILLPVHESQVSNVDQVYEETRQVDWTHVFSPSSTFRIDFHGRTDFINNTQFGAQKIKDAIVDRFRLDTGTRPNVDKNADVRIEAQLRKGKLALYYNFSGSGMHRRGYRLQPGLAPLKETLAAALLVRAGWPALAAAGKHLVDPMCGSGTLLIEAGLMAADIAPGLNRQQHGFEHWRGHDRKLWLSLVDEARLRRTAGLEAMNSRFYGFDIDARQLEAATANLSRSGLAAHIHLERRSIDQLRVSKDVIEEGGMVICNPPYGERLSELPQLAPLYQQFHDATMQMPEWKLAVFTGNTDLSRVIRRPLDKQYNLVNGQIETKLLVFGAADERSSLPKMSMIRGPVEAFANRLKKNLKPVQKWAKRESVSSYRMYDQDLPEYAVAIDCYIDAAKVSGQQGTSQSGAEWLHVQEYVPPKTIEEAKAERRLLDVLAVLPEVTGIPADHIVLKRRERQSGKRQYEKRSSDGLIRHRFPTMEGRVQVWVNLKDYLDTGLFLDHRPTRLEIAKRAVAQPGMSFLNLFCYTATASVHAAEAGAVCTSVDMSRTYLGWGRENFDLNGIDTSKHEFVQADALQWLADCSQQYDLIFMDPPTFSNSKRMEGVLDIQRDHVLLIQQAVACLKPGGTLIFSTNLRKFAIEEEALSGLSIRNVSKWSVPFDYSRRPNIHHCFHIQMAE</sequence>
<evidence type="ECO:0000256" key="6">
    <source>
        <dbReference type="HAMAP-Rule" id="MF_01858"/>
    </source>
</evidence>
<evidence type="ECO:0000313" key="10">
    <source>
        <dbReference type="Proteomes" id="UP001620597"/>
    </source>
</evidence>
<dbReference type="CDD" id="cd02440">
    <property type="entry name" value="AdoMet_MTases"/>
    <property type="match status" value="1"/>
</dbReference>
<dbReference type="SUPFAM" id="SSF53335">
    <property type="entry name" value="S-adenosyl-L-methionine-dependent methyltransferases"/>
    <property type="match status" value="2"/>
</dbReference>
<reference evidence="9 10" key="1">
    <citation type="submission" date="2024-03" db="EMBL/GenBank/DDBJ databases">
        <title>High-quality draft genome sequence of Oceanobacter sp. wDCs-4.</title>
        <authorList>
            <person name="Dong C."/>
        </authorList>
    </citation>
    <scope>NUCLEOTIDE SEQUENCE [LARGE SCALE GENOMIC DNA]</scope>
    <source>
        <strain evidence="10">wDCs-4</strain>
    </source>
</reference>
<dbReference type="Gene3D" id="3.30.750.80">
    <property type="entry name" value="RNA methyltransferase domain (HRMD) like"/>
    <property type="match status" value="1"/>
</dbReference>
<dbReference type="InterPro" id="IPR054170">
    <property type="entry name" value="RlmL_1st"/>
</dbReference>
<dbReference type="PROSITE" id="PS51165">
    <property type="entry name" value="THUMP"/>
    <property type="match status" value="1"/>
</dbReference>
<dbReference type="PANTHER" id="PTHR47313">
    <property type="entry name" value="RIBOSOMAL RNA LARGE SUBUNIT METHYLTRANSFERASE K/L"/>
    <property type="match status" value="1"/>
</dbReference>
<protein>
    <recommendedName>
        <fullName evidence="6">Ribosomal RNA large subunit methyltransferase K/L</fullName>
    </recommendedName>
    <domain>
        <recommendedName>
            <fullName evidence="6">23S rRNA m2G2445 methyltransferase</fullName>
            <ecNumber evidence="6">2.1.1.173</ecNumber>
        </recommendedName>
        <alternativeName>
            <fullName evidence="6">rRNA (guanine-N(2)-)-methyltransferase RlmL</fullName>
        </alternativeName>
    </domain>
    <domain>
        <recommendedName>
            <fullName evidence="6">23S rRNA m7G2069 methyltransferase</fullName>
            <ecNumber evidence="6">2.1.1.264</ecNumber>
        </recommendedName>
        <alternativeName>
            <fullName evidence="6">rRNA (guanine-N(7)-)-methyltransferase RlmK</fullName>
        </alternativeName>
    </domain>
</protein>
<keyword evidence="7" id="KW-0694">RNA-binding</keyword>
<dbReference type="Gene3D" id="3.40.50.150">
    <property type="entry name" value="Vaccinia Virus protein VP39"/>
    <property type="match status" value="2"/>
</dbReference>
<dbReference type="NCBIfam" id="NF008748">
    <property type="entry name" value="PRK11783.1"/>
    <property type="match status" value="1"/>
</dbReference>
<dbReference type="Pfam" id="PF02926">
    <property type="entry name" value="THUMP"/>
    <property type="match status" value="1"/>
</dbReference>
<comment type="caution">
    <text evidence="9">The sequence shown here is derived from an EMBL/GenBank/DDBJ whole genome shotgun (WGS) entry which is preliminary data.</text>
</comment>
<keyword evidence="4 6" id="KW-0808">Transferase</keyword>
<evidence type="ECO:0000256" key="7">
    <source>
        <dbReference type="PROSITE-ProRule" id="PRU00529"/>
    </source>
</evidence>
<feature type="domain" description="THUMP" evidence="8">
    <location>
        <begin position="51"/>
        <end position="161"/>
    </location>
</feature>
<gene>
    <name evidence="9" type="primary">rlmKL</name>
    <name evidence="6" type="synonym">rlmL</name>
    <name evidence="9" type="ORF">WG929_13185</name>
</gene>
<evidence type="ECO:0000256" key="2">
    <source>
        <dbReference type="ARBA" id="ARBA00022552"/>
    </source>
</evidence>
<dbReference type="GO" id="GO:0052915">
    <property type="term" value="F:23S rRNA (guanine(2445)-N(2))-methyltransferase activity"/>
    <property type="evidence" value="ECO:0007669"/>
    <property type="project" value="UniProtKB-EC"/>
</dbReference>
<evidence type="ECO:0000259" key="8">
    <source>
        <dbReference type="PROSITE" id="PS51165"/>
    </source>
</evidence>
<dbReference type="Gene3D" id="3.30.2130.30">
    <property type="match status" value="1"/>
</dbReference>
<comment type="catalytic activity">
    <reaction evidence="6">
        <text>guanosine(2069) in 23S rRNA + S-adenosyl-L-methionine = N(2)-methylguanosine(2069) in 23S rRNA + S-adenosyl-L-homocysteine + H(+)</text>
        <dbReference type="Rhea" id="RHEA:43772"/>
        <dbReference type="Rhea" id="RHEA-COMP:10688"/>
        <dbReference type="Rhea" id="RHEA-COMP:10689"/>
        <dbReference type="ChEBI" id="CHEBI:15378"/>
        <dbReference type="ChEBI" id="CHEBI:57856"/>
        <dbReference type="ChEBI" id="CHEBI:59789"/>
        <dbReference type="ChEBI" id="CHEBI:74269"/>
        <dbReference type="ChEBI" id="CHEBI:74481"/>
        <dbReference type="EC" id="2.1.1.264"/>
    </reaction>
</comment>
<dbReference type="PANTHER" id="PTHR47313:SF1">
    <property type="entry name" value="RIBOSOMAL RNA LARGE SUBUNIT METHYLTRANSFERASE K_L"/>
    <property type="match status" value="1"/>
</dbReference>
<name>A0ABW8NK58_9GAMM</name>
<dbReference type="Pfam" id="PF01170">
    <property type="entry name" value="UPF0020"/>
    <property type="match status" value="1"/>
</dbReference>
<evidence type="ECO:0000313" key="9">
    <source>
        <dbReference type="EMBL" id="MFK4753363.1"/>
    </source>
</evidence>
<comment type="similarity">
    <text evidence="6">Belongs to the methyltransferase superfamily. RlmKL family.</text>
</comment>
<comment type="subcellular location">
    <subcellularLocation>
        <location evidence="6">Cytoplasm</location>
    </subcellularLocation>
</comment>
<dbReference type="Pfam" id="PF10672">
    <property type="entry name" value="Methyltrans_SAM"/>
    <property type="match status" value="1"/>
</dbReference>
<dbReference type="CDD" id="cd11715">
    <property type="entry name" value="THUMP_AdoMetMT"/>
    <property type="match status" value="1"/>
</dbReference>
<dbReference type="InterPro" id="IPR053943">
    <property type="entry name" value="RlmKL-like_Mtase_CS"/>
</dbReference>
<keyword evidence="1 6" id="KW-0963">Cytoplasm</keyword>
<dbReference type="InterPro" id="IPR000241">
    <property type="entry name" value="RlmKL-like_Mtase"/>
</dbReference>
<dbReference type="RefSeq" id="WP_416206407.1">
    <property type="nucleotide sequence ID" value="NZ_JBBKTX010000015.1"/>
</dbReference>
<dbReference type="InterPro" id="IPR002052">
    <property type="entry name" value="DNA_methylase_N6_adenine_CS"/>
</dbReference>
<evidence type="ECO:0000256" key="4">
    <source>
        <dbReference type="ARBA" id="ARBA00022679"/>
    </source>
</evidence>
<keyword evidence="5 6" id="KW-0949">S-adenosyl-L-methionine</keyword>
<dbReference type="InterPro" id="IPR017244">
    <property type="entry name" value="23SrRNA_methyltr_KL"/>
</dbReference>
<dbReference type="PROSITE" id="PS00092">
    <property type="entry name" value="N6_MTASE"/>
    <property type="match status" value="1"/>
</dbReference>